<organism evidence="2 3">
    <name type="scientific">Trifolium medium</name>
    <dbReference type="NCBI Taxonomy" id="97028"/>
    <lineage>
        <taxon>Eukaryota</taxon>
        <taxon>Viridiplantae</taxon>
        <taxon>Streptophyta</taxon>
        <taxon>Embryophyta</taxon>
        <taxon>Tracheophyta</taxon>
        <taxon>Spermatophyta</taxon>
        <taxon>Magnoliopsida</taxon>
        <taxon>eudicotyledons</taxon>
        <taxon>Gunneridae</taxon>
        <taxon>Pentapetalae</taxon>
        <taxon>rosids</taxon>
        <taxon>fabids</taxon>
        <taxon>Fabales</taxon>
        <taxon>Fabaceae</taxon>
        <taxon>Papilionoideae</taxon>
        <taxon>50 kb inversion clade</taxon>
        <taxon>NPAAA clade</taxon>
        <taxon>Hologalegina</taxon>
        <taxon>IRL clade</taxon>
        <taxon>Trifolieae</taxon>
        <taxon>Trifolium</taxon>
    </lineage>
</organism>
<feature type="non-terminal residue" evidence="2">
    <location>
        <position position="68"/>
    </location>
</feature>
<name>A0A392U5M0_9FABA</name>
<dbReference type="AlphaFoldDB" id="A0A392U5M0"/>
<dbReference type="EMBL" id="LXQA010730359">
    <property type="protein sequence ID" value="MCI68087.1"/>
    <property type="molecule type" value="Genomic_DNA"/>
</dbReference>
<evidence type="ECO:0000256" key="1">
    <source>
        <dbReference type="SAM" id="MobiDB-lite"/>
    </source>
</evidence>
<reference evidence="2 3" key="1">
    <citation type="journal article" date="2018" name="Front. Plant Sci.">
        <title>Red Clover (Trifolium pratense) and Zigzag Clover (T. medium) - A Picture of Genomic Similarities and Differences.</title>
        <authorList>
            <person name="Dluhosova J."/>
            <person name="Istvanek J."/>
            <person name="Nedelnik J."/>
            <person name="Repkova J."/>
        </authorList>
    </citation>
    <scope>NUCLEOTIDE SEQUENCE [LARGE SCALE GENOMIC DNA]</scope>
    <source>
        <strain evidence="3">cv. 10/8</strain>
        <tissue evidence="2">Leaf</tissue>
    </source>
</reference>
<sequence length="68" mass="7282">MVTADSMGVNAGNQNWVPIDDFGNYTPRTGQRGDNANVHINEQAGKQTTVSTGLTGDQSGTLVTRMER</sequence>
<evidence type="ECO:0000313" key="3">
    <source>
        <dbReference type="Proteomes" id="UP000265520"/>
    </source>
</evidence>
<proteinExistence type="predicted"/>
<protein>
    <submittedName>
        <fullName evidence="2">Uncharacterized protein</fullName>
    </submittedName>
</protein>
<accession>A0A392U5M0</accession>
<comment type="caution">
    <text evidence="2">The sequence shown here is derived from an EMBL/GenBank/DDBJ whole genome shotgun (WGS) entry which is preliminary data.</text>
</comment>
<feature type="compositionally biased region" description="Polar residues" evidence="1">
    <location>
        <begin position="26"/>
        <end position="62"/>
    </location>
</feature>
<dbReference type="Proteomes" id="UP000265520">
    <property type="component" value="Unassembled WGS sequence"/>
</dbReference>
<keyword evidence="3" id="KW-1185">Reference proteome</keyword>
<evidence type="ECO:0000313" key="2">
    <source>
        <dbReference type="EMBL" id="MCI68087.1"/>
    </source>
</evidence>
<feature type="region of interest" description="Disordered" evidence="1">
    <location>
        <begin position="1"/>
        <end position="68"/>
    </location>
</feature>